<name>A0A1I7J9W2_9BURK</name>
<dbReference type="EMBL" id="FPBO01000010">
    <property type="protein sequence ID" value="SFU81987.1"/>
    <property type="molecule type" value="Genomic_DNA"/>
</dbReference>
<feature type="transmembrane region" description="Helical" evidence="1">
    <location>
        <begin position="174"/>
        <end position="195"/>
    </location>
</feature>
<evidence type="ECO:0000313" key="3">
    <source>
        <dbReference type="EMBL" id="SFU81987.1"/>
    </source>
</evidence>
<accession>A0A1I7J9W2</accession>
<evidence type="ECO:0000256" key="1">
    <source>
        <dbReference type="SAM" id="Phobius"/>
    </source>
</evidence>
<evidence type="ECO:0000256" key="2">
    <source>
        <dbReference type="SAM" id="SignalP"/>
    </source>
</evidence>
<feature type="signal peptide" evidence="2">
    <location>
        <begin position="1"/>
        <end position="26"/>
    </location>
</feature>
<sequence length="200" mass="21117">MKSMKFKNILAALALGWAAVAGNAGAAVLTFDSLTRFGSYGNGEALLGSMSASGQSLSYQESGFVLTLTTPNAPDGAAHIGDGTYEPQTFNWHDGIENGVDSFVTLTRVGGGLFNLISFDYYTDWSVLSADGSQVGELQGWDSWTTRLNGISELRLSSGAYNEIDNVNVETASAAVPLPGTLPLLLSGLIACAVVRRRRQ</sequence>
<protein>
    <submittedName>
        <fullName evidence="3">VPLPA-CTERM protein sorting domain-containing protein</fullName>
    </submittedName>
</protein>
<keyword evidence="2" id="KW-0732">Signal</keyword>
<organism evidence="3 4">
    <name type="scientific">Pseudoduganella namucuonensis</name>
    <dbReference type="NCBI Taxonomy" id="1035707"/>
    <lineage>
        <taxon>Bacteria</taxon>
        <taxon>Pseudomonadati</taxon>
        <taxon>Pseudomonadota</taxon>
        <taxon>Betaproteobacteria</taxon>
        <taxon>Burkholderiales</taxon>
        <taxon>Oxalobacteraceae</taxon>
        <taxon>Telluria group</taxon>
        <taxon>Pseudoduganella</taxon>
    </lineage>
</organism>
<evidence type="ECO:0000313" key="4">
    <source>
        <dbReference type="Proteomes" id="UP000199391"/>
    </source>
</evidence>
<keyword evidence="1" id="KW-0812">Transmembrane</keyword>
<keyword evidence="4" id="KW-1185">Reference proteome</keyword>
<gene>
    <name evidence="3" type="ORF">SAMN05216552_1010192</name>
</gene>
<dbReference type="RefSeq" id="WP_093556019.1">
    <property type="nucleotide sequence ID" value="NZ_FPBO01000010.1"/>
</dbReference>
<proteinExistence type="predicted"/>
<dbReference type="Proteomes" id="UP000199391">
    <property type="component" value="Unassembled WGS sequence"/>
</dbReference>
<dbReference type="AlphaFoldDB" id="A0A1I7J9W2"/>
<dbReference type="OrthoDB" id="8757351at2"/>
<feature type="chain" id="PRO_5011493940" evidence="2">
    <location>
        <begin position="27"/>
        <end position="200"/>
    </location>
</feature>
<keyword evidence="1" id="KW-1133">Transmembrane helix</keyword>
<reference evidence="4" key="1">
    <citation type="submission" date="2016-10" db="EMBL/GenBank/DDBJ databases">
        <authorList>
            <person name="Varghese N."/>
            <person name="Submissions S."/>
        </authorList>
    </citation>
    <scope>NUCLEOTIDE SEQUENCE [LARGE SCALE GENOMIC DNA]</scope>
    <source>
        <strain evidence="4">CGMCC 1.11014</strain>
    </source>
</reference>
<keyword evidence="1" id="KW-0472">Membrane</keyword>